<sequence>MKTNALKIAIVSAFLALTAASCNSSSRNADQEGDTMMTDSADPEIDGTDTMNTDTSVTQTTPGGGVGEDGIGSGTDTAGTPNTPTP</sequence>
<evidence type="ECO:0008006" key="5">
    <source>
        <dbReference type="Google" id="ProtNLM"/>
    </source>
</evidence>
<protein>
    <recommendedName>
        <fullName evidence="5">Entericidin</fullName>
    </recommendedName>
</protein>
<reference evidence="3 4" key="1">
    <citation type="submission" date="2018-12" db="EMBL/GenBank/DDBJ databases">
        <title>The Draft Genome Sequence of the Soil Bacterium Pedobacter tournemirensis R1.</title>
        <authorList>
            <person name="He J."/>
        </authorList>
    </citation>
    <scope>NUCLEOTIDE SEQUENCE [LARGE SCALE GENOMIC DNA]</scope>
    <source>
        <strain evidence="3 4">R1</strain>
    </source>
</reference>
<organism evidence="3 4">
    <name type="scientific">Arcticibacter tournemirensis</name>
    <dbReference type="NCBI Taxonomy" id="699437"/>
    <lineage>
        <taxon>Bacteria</taxon>
        <taxon>Pseudomonadati</taxon>
        <taxon>Bacteroidota</taxon>
        <taxon>Sphingobacteriia</taxon>
        <taxon>Sphingobacteriales</taxon>
        <taxon>Sphingobacteriaceae</taxon>
        <taxon>Arcticibacter</taxon>
    </lineage>
</organism>
<feature type="compositionally biased region" description="Polar residues" evidence="1">
    <location>
        <begin position="75"/>
        <end position="86"/>
    </location>
</feature>
<evidence type="ECO:0000313" key="4">
    <source>
        <dbReference type="Proteomes" id="UP000290848"/>
    </source>
</evidence>
<feature type="region of interest" description="Disordered" evidence="1">
    <location>
        <begin position="22"/>
        <end position="86"/>
    </location>
</feature>
<evidence type="ECO:0000313" key="3">
    <source>
        <dbReference type="EMBL" id="RXF72253.1"/>
    </source>
</evidence>
<dbReference type="PROSITE" id="PS51257">
    <property type="entry name" value="PROKAR_LIPOPROTEIN"/>
    <property type="match status" value="1"/>
</dbReference>
<feature type="signal peptide" evidence="2">
    <location>
        <begin position="1"/>
        <end position="29"/>
    </location>
</feature>
<feature type="chain" id="PRO_5020378110" description="Entericidin" evidence="2">
    <location>
        <begin position="30"/>
        <end position="86"/>
    </location>
</feature>
<keyword evidence="2" id="KW-0732">Signal</keyword>
<dbReference type="AlphaFoldDB" id="A0A4Q0MG77"/>
<gene>
    <name evidence="3" type="ORF">EKH83_00570</name>
</gene>
<dbReference type="EMBL" id="RXOC01000001">
    <property type="protein sequence ID" value="RXF72253.1"/>
    <property type="molecule type" value="Genomic_DNA"/>
</dbReference>
<proteinExistence type="predicted"/>
<comment type="caution">
    <text evidence="3">The sequence shown here is derived from an EMBL/GenBank/DDBJ whole genome shotgun (WGS) entry which is preliminary data.</text>
</comment>
<evidence type="ECO:0000256" key="2">
    <source>
        <dbReference type="SAM" id="SignalP"/>
    </source>
</evidence>
<dbReference type="RefSeq" id="WP_128767438.1">
    <property type="nucleotide sequence ID" value="NZ_RXOC01000001.1"/>
</dbReference>
<feature type="compositionally biased region" description="Gly residues" evidence="1">
    <location>
        <begin position="62"/>
        <end position="73"/>
    </location>
</feature>
<evidence type="ECO:0000256" key="1">
    <source>
        <dbReference type="SAM" id="MobiDB-lite"/>
    </source>
</evidence>
<name>A0A4Q0MG77_9SPHI</name>
<feature type="compositionally biased region" description="Polar residues" evidence="1">
    <location>
        <begin position="49"/>
        <end position="61"/>
    </location>
</feature>
<dbReference type="Proteomes" id="UP000290848">
    <property type="component" value="Unassembled WGS sequence"/>
</dbReference>
<accession>A0A4Q0MG77</accession>